<dbReference type="SMART" id="SM00855">
    <property type="entry name" value="PGAM"/>
    <property type="match status" value="1"/>
</dbReference>
<gene>
    <name evidence="2" type="primary">cobC</name>
    <name evidence="2" type="ORF">D1Z90_16580</name>
</gene>
<dbReference type="InterPro" id="IPR013078">
    <property type="entry name" value="His_Pase_superF_clade-1"/>
</dbReference>
<dbReference type="PANTHER" id="PTHR48100">
    <property type="entry name" value="BROAD-SPECIFICITY PHOSPHATASE YOR283W-RELATED"/>
    <property type="match status" value="1"/>
</dbReference>
<reference evidence="2 3" key="1">
    <citation type="submission" date="2018-09" db="EMBL/GenBank/DDBJ databases">
        <authorList>
            <person name="Wang F."/>
        </authorList>
    </citation>
    <scope>NUCLEOTIDE SEQUENCE [LARGE SCALE GENOMIC DNA]</scope>
    <source>
        <strain evidence="2 3">PLHSC7-2</strain>
    </source>
</reference>
<dbReference type="Proteomes" id="UP000283255">
    <property type="component" value="Unassembled WGS sequence"/>
</dbReference>
<reference evidence="2 3" key="2">
    <citation type="submission" date="2019-01" db="EMBL/GenBank/DDBJ databases">
        <title>Motilimonas pumilus sp. nov., isolated from the gut of sea cucumber (Apostichopus japonicus).</title>
        <authorList>
            <person name="Wang F.-Q."/>
            <person name="Ren L.-H."/>
            <person name="Lin Y.-W."/>
            <person name="Sun G.-H."/>
            <person name="Du Z.-J."/>
            <person name="Zhao J.-X."/>
            <person name="Liu X.-J."/>
            <person name="Liu L.-J."/>
        </authorList>
    </citation>
    <scope>NUCLEOTIDE SEQUENCE [LARGE SCALE GENOMIC DNA]</scope>
    <source>
        <strain evidence="2 3">PLHSC7-2</strain>
    </source>
</reference>
<name>A0A418YB99_9GAMM</name>
<dbReference type="GO" id="GO:0009236">
    <property type="term" value="P:cobalamin biosynthetic process"/>
    <property type="evidence" value="ECO:0007669"/>
    <property type="project" value="UniProtKB-UniRule"/>
</dbReference>
<comment type="caution">
    <text evidence="2">The sequence shown here is derived from an EMBL/GenBank/DDBJ whole genome shotgun (WGS) entry which is preliminary data.</text>
</comment>
<dbReference type="Gene3D" id="3.40.50.1240">
    <property type="entry name" value="Phosphoglycerate mutase-like"/>
    <property type="match status" value="1"/>
</dbReference>
<dbReference type="InterPro" id="IPR029033">
    <property type="entry name" value="His_PPase_superfam"/>
</dbReference>
<dbReference type="EMBL" id="QZCH01000026">
    <property type="protein sequence ID" value="RJG40260.1"/>
    <property type="molecule type" value="Genomic_DNA"/>
</dbReference>
<keyword evidence="3" id="KW-1185">Reference proteome</keyword>
<dbReference type="OrthoDB" id="9783269at2"/>
<protein>
    <recommendedName>
        <fullName evidence="1">Alpha-ribazole phosphatase</fullName>
        <ecNumber evidence="1">3.1.3.73</ecNumber>
    </recommendedName>
</protein>
<dbReference type="GO" id="GO:0043755">
    <property type="term" value="F:alpha-ribazole phosphatase activity"/>
    <property type="evidence" value="ECO:0007669"/>
    <property type="project" value="UniProtKB-UniRule"/>
</dbReference>
<dbReference type="SUPFAM" id="SSF53254">
    <property type="entry name" value="Phosphoglycerate mutase-like"/>
    <property type="match status" value="1"/>
</dbReference>
<dbReference type="RefSeq" id="WP_119911913.1">
    <property type="nucleotide sequence ID" value="NZ_QZCH01000026.1"/>
</dbReference>
<dbReference type="CDD" id="cd07067">
    <property type="entry name" value="HP_PGM_like"/>
    <property type="match status" value="1"/>
</dbReference>
<evidence type="ECO:0000313" key="3">
    <source>
        <dbReference type="Proteomes" id="UP000283255"/>
    </source>
</evidence>
<evidence type="ECO:0000256" key="1">
    <source>
        <dbReference type="NCBIfam" id="TIGR03162"/>
    </source>
</evidence>
<dbReference type="InterPro" id="IPR050275">
    <property type="entry name" value="PGM_Phosphatase"/>
</dbReference>
<organism evidence="2 3">
    <name type="scientific">Motilimonas pumila</name>
    <dbReference type="NCBI Taxonomy" id="2303987"/>
    <lineage>
        <taxon>Bacteria</taxon>
        <taxon>Pseudomonadati</taxon>
        <taxon>Pseudomonadota</taxon>
        <taxon>Gammaproteobacteria</taxon>
        <taxon>Alteromonadales</taxon>
        <taxon>Alteromonadales genera incertae sedis</taxon>
        <taxon>Motilimonas</taxon>
    </lineage>
</organism>
<accession>A0A418YB99</accession>
<evidence type="ECO:0000313" key="2">
    <source>
        <dbReference type="EMBL" id="RJG40260.1"/>
    </source>
</evidence>
<dbReference type="AlphaFoldDB" id="A0A418YB99"/>
<sequence>MRCYLIRHPQPDIATGMCYGQLDLSLSQFGQLQQASLLEWGKGKGITQVYTSPLTRCTGLAQQLSALSNSSYQVIDSLKEFHFGHWEGKNWSEISRTQITAWQQELLHFCIPGGESLSQFHRRVIAAWQALAQAHQGQCIALVCHAGVIRSVVAHELNLAVTESVKLGLDYGSISKLTIEGEFKQLNYLNRTLKPPESQKY</sequence>
<dbReference type="PANTHER" id="PTHR48100:SF59">
    <property type="entry name" value="ADENOSYLCOBALAMIN_ALPHA-RIBAZOLE PHOSPHATASE"/>
    <property type="match status" value="1"/>
</dbReference>
<dbReference type="InterPro" id="IPR017578">
    <property type="entry name" value="Ribazole_CobC"/>
</dbReference>
<dbReference type="Pfam" id="PF00300">
    <property type="entry name" value="His_Phos_1"/>
    <property type="match status" value="1"/>
</dbReference>
<dbReference type="EC" id="3.1.3.73" evidence="1"/>
<dbReference type="NCBIfam" id="TIGR03162">
    <property type="entry name" value="ribazole_cobC"/>
    <property type="match status" value="1"/>
</dbReference>
<proteinExistence type="predicted"/>
<dbReference type="GO" id="GO:0005737">
    <property type="term" value="C:cytoplasm"/>
    <property type="evidence" value="ECO:0007669"/>
    <property type="project" value="TreeGrafter"/>
</dbReference>